<name>A0A554A069_9BACI</name>
<gene>
    <name evidence="2" type="ORF">FN960_08440</name>
</gene>
<dbReference type="PANTHER" id="PTHR12110">
    <property type="entry name" value="HYDROXYPYRUVATE ISOMERASE"/>
    <property type="match status" value="1"/>
</dbReference>
<dbReference type="GO" id="GO:0016853">
    <property type="term" value="F:isomerase activity"/>
    <property type="evidence" value="ECO:0007669"/>
    <property type="project" value="UniProtKB-KW"/>
</dbReference>
<dbReference type="OrthoDB" id="9779184at2"/>
<dbReference type="AlphaFoldDB" id="A0A554A069"/>
<feature type="domain" description="Xylose isomerase-like TIM barrel" evidence="1">
    <location>
        <begin position="23"/>
        <end position="228"/>
    </location>
</feature>
<dbReference type="Proteomes" id="UP000318521">
    <property type="component" value="Unassembled WGS sequence"/>
</dbReference>
<dbReference type="SUPFAM" id="SSF51658">
    <property type="entry name" value="Xylose isomerase-like"/>
    <property type="match status" value="1"/>
</dbReference>
<evidence type="ECO:0000259" key="1">
    <source>
        <dbReference type="Pfam" id="PF01261"/>
    </source>
</evidence>
<evidence type="ECO:0000313" key="2">
    <source>
        <dbReference type="EMBL" id="TSB47036.1"/>
    </source>
</evidence>
<dbReference type="InterPro" id="IPR013022">
    <property type="entry name" value="Xyl_isomerase-like_TIM-brl"/>
</dbReference>
<dbReference type="RefSeq" id="WP_143848266.1">
    <property type="nucleotide sequence ID" value="NZ_VLXZ01000004.1"/>
</dbReference>
<sequence length="253" mass="28658">MKLAFSSPTKTEAERNILFTRFRSIGYEGLQLKPPQYSPYIKDASHFLEVWGEQKGMASALIAGGSLDEQNQDDLRNLFSFSEKVGVERIVFCHGISRKKVSNSDIKDFAKTLSELGLEARQQYGVGLSLHHHHDQPVMYREDFDVFFDQVKENTVTLTIDTAHLYKSGIQDISEVIDSFGNFIDNFHLKDFAQGQWKVLGEGEIDFAPVFHAIKKLNFQGWVSADEESGGDLQQGMEDCYTYMSKGLSYTSL</sequence>
<comment type="caution">
    <text evidence="2">The sequence shown here is derived from an EMBL/GenBank/DDBJ whole genome shotgun (WGS) entry which is preliminary data.</text>
</comment>
<evidence type="ECO:0000313" key="3">
    <source>
        <dbReference type="Proteomes" id="UP000318521"/>
    </source>
</evidence>
<proteinExistence type="predicted"/>
<organism evidence="2 3">
    <name type="scientific">Alkalicoccobacillus porphyridii</name>
    <dbReference type="NCBI Taxonomy" id="2597270"/>
    <lineage>
        <taxon>Bacteria</taxon>
        <taxon>Bacillati</taxon>
        <taxon>Bacillota</taxon>
        <taxon>Bacilli</taxon>
        <taxon>Bacillales</taxon>
        <taxon>Bacillaceae</taxon>
        <taxon>Alkalicoccobacillus</taxon>
    </lineage>
</organism>
<dbReference type="InterPro" id="IPR036237">
    <property type="entry name" value="Xyl_isomerase-like_sf"/>
</dbReference>
<dbReference type="PANTHER" id="PTHR12110:SF41">
    <property type="entry name" value="INOSOSE DEHYDRATASE"/>
    <property type="match status" value="1"/>
</dbReference>
<accession>A0A554A069</accession>
<dbReference type="InterPro" id="IPR050312">
    <property type="entry name" value="IolE/XylAMocC-like"/>
</dbReference>
<dbReference type="EMBL" id="VLXZ01000004">
    <property type="protein sequence ID" value="TSB47036.1"/>
    <property type="molecule type" value="Genomic_DNA"/>
</dbReference>
<keyword evidence="2" id="KW-0413">Isomerase</keyword>
<dbReference type="Pfam" id="PF01261">
    <property type="entry name" value="AP_endonuc_2"/>
    <property type="match status" value="1"/>
</dbReference>
<keyword evidence="3" id="KW-1185">Reference proteome</keyword>
<reference evidence="2 3" key="1">
    <citation type="submission" date="2019-07" db="EMBL/GenBank/DDBJ databases">
        <authorList>
            <person name="Park Y.J."/>
            <person name="Jeong S.E."/>
            <person name="Jung H.S."/>
        </authorList>
    </citation>
    <scope>NUCLEOTIDE SEQUENCE [LARGE SCALE GENOMIC DNA]</scope>
    <source>
        <strain evidence="3">P16(2019)</strain>
    </source>
</reference>
<dbReference type="Gene3D" id="3.20.20.150">
    <property type="entry name" value="Divalent-metal-dependent TIM barrel enzymes"/>
    <property type="match status" value="1"/>
</dbReference>
<protein>
    <submittedName>
        <fullName evidence="2">Sugar phosphate isomerase/epimerase</fullName>
    </submittedName>
</protein>